<reference evidence="4 5" key="1">
    <citation type="submission" date="2024-07" db="EMBL/GenBank/DDBJ databases">
        <title>Draft sequence of the Neodothiora populina.</title>
        <authorList>
            <person name="Drown D.D."/>
            <person name="Schuette U.S."/>
            <person name="Buechlein A.B."/>
            <person name="Rusch D.R."/>
            <person name="Winton L.W."/>
            <person name="Adams G.A."/>
        </authorList>
    </citation>
    <scope>NUCLEOTIDE SEQUENCE [LARGE SCALE GENOMIC DNA]</scope>
    <source>
        <strain evidence="4 5">CPC 39397</strain>
    </source>
</reference>
<name>A0ABR3PHZ6_9PEZI</name>
<comment type="caution">
    <text evidence="4">The sequence shown here is derived from an EMBL/GenBank/DDBJ whole genome shotgun (WGS) entry which is preliminary data.</text>
</comment>
<dbReference type="PANTHER" id="PTHR11808:SF35">
    <property type="entry name" value="CYSTATHIONINE GAMMA-SYNTHASE (AFU_ORTHOLOGUE AFUA_7G01590)"/>
    <property type="match status" value="1"/>
</dbReference>
<protein>
    <recommendedName>
        <fullName evidence="6">Cystathionine gamma-synthase</fullName>
    </recommendedName>
</protein>
<dbReference type="Gene3D" id="3.40.640.10">
    <property type="entry name" value="Type I PLP-dependent aspartate aminotransferase-like (Major domain)"/>
    <property type="match status" value="1"/>
</dbReference>
<dbReference type="Pfam" id="PF01053">
    <property type="entry name" value="Cys_Met_Meta_PP"/>
    <property type="match status" value="1"/>
</dbReference>
<gene>
    <name evidence="4" type="ORF">AAFC00_007281</name>
</gene>
<comment type="similarity">
    <text evidence="3">Belongs to the trans-sulfuration enzymes family.</text>
</comment>
<sequence>MNGSNKDSAPTVPASSNKSHYSFATLGVHGDDACNSTTDVAPALHVSTTFRYSDDPDKLVPAVDGEATRNPLIPAPADTHIYSRLSTPNTTRLEAILAQLLGQPCLTYSSGLSAFHAILVHLRPRVVAIGAGYHGCHGVLELYQRLSACKIVDLHDVSTWADLGTGDVVHLETPLNPTGEASDIEHYAKLAHERGAALTVDATFAPPPLQDPFVHGADFVMHSGTKYVGGHSDMLCGIVAVSQQRQTWQEDYWGLYKDRLFLGAVMGSLEGWLGVRSLRTLELRITRQSANATELVRWLDTLMKGKIEGDSTEEDIAIVRKAVYKLQHSSLQIDESTGKTPKWLTKQMPSGHGPVFAIWMRSKEMAKRLPSQTHLFQHATSLGGVESLIEWRRMSDDTVDDRVLRVSIGVENIEDLKRDLLEAFRGLTAWLP</sequence>
<evidence type="ECO:0000256" key="1">
    <source>
        <dbReference type="ARBA" id="ARBA00001933"/>
    </source>
</evidence>
<dbReference type="EMBL" id="JBFMKM010000006">
    <property type="protein sequence ID" value="KAL1305690.1"/>
    <property type="molecule type" value="Genomic_DNA"/>
</dbReference>
<evidence type="ECO:0000256" key="2">
    <source>
        <dbReference type="ARBA" id="ARBA00022898"/>
    </source>
</evidence>
<dbReference type="InterPro" id="IPR015421">
    <property type="entry name" value="PyrdxlP-dep_Trfase_major"/>
</dbReference>
<dbReference type="RefSeq" id="XP_069201963.1">
    <property type="nucleotide sequence ID" value="XM_069347355.1"/>
</dbReference>
<organism evidence="4 5">
    <name type="scientific">Neodothiora populina</name>
    <dbReference type="NCBI Taxonomy" id="2781224"/>
    <lineage>
        <taxon>Eukaryota</taxon>
        <taxon>Fungi</taxon>
        <taxon>Dikarya</taxon>
        <taxon>Ascomycota</taxon>
        <taxon>Pezizomycotina</taxon>
        <taxon>Dothideomycetes</taxon>
        <taxon>Dothideomycetidae</taxon>
        <taxon>Dothideales</taxon>
        <taxon>Dothioraceae</taxon>
        <taxon>Neodothiora</taxon>
    </lineage>
</organism>
<dbReference type="InterPro" id="IPR015424">
    <property type="entry name" value="PyrdxlP-dep_Trfase"/>
</dbReference>
<dbReference type="PIRSF" id="PIRSF001434">
    <property type="entry name" value="CGS"/>
    <property type="match status" value="1"/>
</dbReference>
<evidence type="ECO:0000313" key="5">
    <source>
        <dbReference type="Proteomes" id="UP001562354"/>
    </source>
</evidence>
<keyword evidence="5" id="KW-1185">Reference proteome</keyword>
<dbReference type="Proteomes" id="UP001562354">
    <property type="component" value="Unassembled WGS sequence"/>
</dbReference>
<evidence type="ECO:0008006" key="6">
    <source>
        <dbReference type="Google" id="ProtNLM"/>
    </source>
</evidence>
<dbReference type="PANTHER" id="PTHR11808">
    <property type="entry name" value="TRANS-SULFURATION ENZYME FAMILY MEMBER"/>
    <property type="match status" value="1"/>
</dbReference>
<dbReference type="InterPro" id="IPR054542">
    <property type="entry name" value="Cys_met_metab_PP"/>
</dbReference>
<proteinExistence type="inferred from homology"/>
<comment type="cofactor">
    <cofactor evidence="1 3">
        <name>pyridoxal 5'-phosphate</name>
        <dbReference type="ChEBI" id="CHEBI:597326"/>
    </cofactor>
</comment>
<accession>A0ABR3PHZ6</accession>
<dbReference type="InterPro" id="IPR015422">
    <property type="entry name" value="PyrdxlP-dep_Trfase_small"/>
</dbReference>
<dbReference type="InterPro" id="IPR000277">
    <property type="entry name" value="Cys/Met-Metab_PyrdxlP-dep_enz"/>
</dbReference>
<dbReference type="SUPFAM" id="SSF53383">
    <property type="entry name" value="PLP-dependent transferases"/>
    <property type="match status" value="1"/>
</dbReference>
<dbReference type="PROSITE" id="PS00868">
    <property type="entry name" value="CYS_MET_METAB_PP"/>
    <property type="match status" value="1"/>
</dbReference>
<dbReference type="Gene3D" id="3.90.1150.10">
    <property type="entry name" value="Aspartate Aminotransferase, domain 1"/>
    <property type="match status" value="1"/>
</dbReference>
<evidence type="ECO:0000313" key="4">
    <source>
        <dbReference type="EMBL" id="KAL1305690.1"/>
    </source>
</evidence>
<dbReference type="GeneID" id="95980980"/>
<keyword evidence="2 3" id="KW-0663">Pyridoxal phosphate</keyword>
<evidence type="ECO:0000256" key="3">
    <source>
        <dbReference type="RuleBase" id="RU362118"/>
    </source>
</evidence>